<dbReference type="GO" id="GO:0030976">
    <property type="term" value="F:thiamine pyrophosphate binding"/>
    <property type="evidence" value="ECO:0007669"/>
    <property type="project" value="InterPro"/>
</dbReference>
<organism evidence="2 3">
    <name type="scientific">Streptomyces brasiliensis</name>
    <dbReference type="NCBI Taxonomy" id="1954"/>
    <lineage>
        <taxon>Bacteria</taxon>
        <taxon>Bacillati</taxon>
        <taxon>Actinomycetota</taxon>
        <taxon>Actinomycetes</taxon>
        <taxon>Kitasatosporales</taxon>
        <taxon>Streptomycetaceae</taxon>
        <taxon>Streptomyces</taxon>
    </lineage>
</organism>
<evidence type="ECO:0000259" key="1">
    <source>
        <dbReference type="Pfam" id="PF02776"/>
    </source>
</evidence>
<dbReference type="AlphaFoldDB" id="A0A917NEU4"/>
<dbReference type="Pfam" id="PF02776">
    <property type="entry name" value="TPP_enzyme_N"/>
    <property type="match status" value="1"/>
</dbReference>
<name>A0A917NEU4_9ACTN</name>
<comment type="caution">
    <text evidence="2">The sequence shown here is derived from an EMBL/GenBank/DDBJ whole genome shotgun (WGS) entry which is preliminary data.</text>
</comment>
<dbReference type="Gene3D" id="3.40.50.970">
    <property type="match status" value="1"/>
</dbReference>
<dbReference type="InterPro" id="IPR012001">
    <property type="entry name" value="Thiamin_PyroP_enz_TPP-bd_dom"/>
</dbReference>
<dbReference type="EMBL" id="BMQA01000001">
    <property type="protein sequence ID" value="GGI93958.1"/>
    <property type="molecule type" value="Genomic_DNA"/>
</dbReference>
<gene>
    <name evidence="2" type="ORF">GCM10010121_000410</name>
</gene>
<dbReference type="SUPFAM" id="SSF52518">
    <property type="entry name" value="Thiamin diphosphate-binding fold (THDP-binding)"/>
    <property type="match status" value="1"/>
</dbReference>
<evidence type="ECO:0000313" key="3">
    <source>
        <dbReference type="Proteomes" id="UP000657574"/>
    </source>
</evidence>
<proteinExistence type="predicted"/>
<dbReference type="InterPro" id="IPR029061">
    <property type="entry name" value="THDP-binding"/>
</dbReference>
<protein>
    <recommendedName>
        <fullName evidence="1">Thiamine pyrophosphate enzyme N-terminal TPP-binding domain-containing protein</fullName>
    </recommendedName>
</protein>
<sequence length="96" mass="10044">MNAKVSDDILSRRPEWGVDSVFGYPGDGVDGLPAARGRADEDPRFVQSRHEEMSAFEAVGHVKFSGRVGVCTATSGPGAVRLFNRCAPGGTHAGAA</sequence>
<dbReference type="PANTHER" id="PTHR42981">
    <property type="entry name" value="PYRUVATE DEHYDROGENASE [UBIQUINONE]"/>
    <property type="match status" value="1"/>
</dbReference>
<dbReference type="GO" id="GO:0000287">
    <property type="term" value="F:magnesium ion binding"/>
    <property type="evidence" value="ECO:0007669"/>
    <property type="project" value="UniProtKB-ARBA"/>
</dbReference>
<reference evidence="2" key="1">
    <citation type="journal article" date="2014" name="Int. J. Syst. Evol. Microbiol.">
        <title>Complete genome sequence of Corynebacterium casei LMG S-19264T (=DSM 44701T), isolated from a smear-ripened cheese.</title>
        <authorList>
            <consortium name="US DOE Joint Genome Institute (JGI-PGF)"/>
            <person name="Walter F."/>
            <person name="Albersmeier A."/>
            <person name="Kalinowski J."/>
            <person name="Ruckert C."/>
        </authorList>
    </citation>
    <scope>NUCLEOTIDE SEQUENCE</scope>
    <source>
        <strain evidence="2">JCM 3086</strain>
    </source>
</reference>
<feature type="domain" description="Thiamine pyrophosphate enzyme N-terminal TPP-binding" evidence="1">
    <location>
        <begin position="5"/>
        <end position="84"/>
    </location>
</feature>
<dbReference type="Proteomes" id="UP000657574">
    <property type="component" value="Unassembled WGS sequence"/>
</dbReference>
<dbReference type="PANTHER" id="PTHR42981:SF2">
    <property type="entry name" value="PYRUVATE DEHYDROGENASE [UBIQUINONE]"/>
    <property type="match status" value="1"/>
</dbReference>
<accession>A0A917NEU4</accession>
<evidence type="ECO:0000313" key="2">
    <source>
        <dbReference type="EMBL" id="GGI93958.1"/>
    </source>
</evidence>
<dbReference type="InterPro" id="IPR047211">
    <property type="entry name" value="POXB-like"/>
</dbReference>
<keyword evidence="3" id="KW-1185">Reference proteome</keyword>
<reference evidence="2" key="2">
    <citation type="submission" date="2020-09" db="EMBL/GenBank/DDBJ databases">
        <authorList>
            <person name="Sun Q."/>
            <person name="Ohkuma M."/>
        </authorList>
    </citation>
    <scope>NUCLEOTIDE SEQUENCE</scope>
    <source>
        <strain evidence="2">JCM 3086</strain>
    </source>
</reference>